<dbReference type="Proteomes" id="UP001161409">
    <property type="component" value="Unassembled WGS sequence"/>
</dbReference>
<dbReference type="InterPro" id="IPR004839">
    <property type="entry name" value="Aminotransferase_I/II_large"/>
</dbReference>
<feature type="domain" description="Aminotransferase class I/classII large" evidence="10">
    <location>
        <begin position="56"/>
        <end position="329"/>
    </location>
</feature>
<evidence type="ECO:0000256" key="8">
    <source>
        <dbReference type="ARBA" id="ARBA00029996"/>
    </source>
</evidence>
<evidence type="ECO:0000313" key="12">
    <source>
        <dbReference type="Proteomes" id="UP001161409"/>
    </source>
</evidence>
<keyword evidence="7" id="KW-0456">Lyase</keyword>
<evidence type="ECO:0000256" key="3">
    <source>
        <dbReference type="ARBA" id="ARBA00004953"/>
    </source>
</evidence>
<dbReference type="InterPro" id="IPR015424">
    <property type="entry name" value="PyrdxlP-dep_Trfase"/>
</dbReference>
<dbReference type="Gene3D" id="3.40.640.10">
    <property type="entry name" value="Type I PLP-dependent aspartate aminotransferase-like (Major domain)"/>
    <property type="match status" value="1"/>
</dbReference>
<evidence type="ECO:0000256" key="1">
    <source>
        <dbReference type="ARBA" id="ARBA00001933"/>
    </source>
</evidence>
<dbReference type="PROSITE" id="PS00105">
    <property type="entry name" value="AA_TRANSFER_CLASS_1"/>
    <property type="match status" value="1"/>
</dbReference>
<keyword evidence="12" id="KW-1185">Reference proteome</keyword>
<sequence>MPDRPAPNSYNRDVYHGGDLAHAKGLYGQGPDGWLDLSTGINPVPYPIPDCPEKVWHRLPESDLEDALLSAARRYYSLHDEADLVALPGTQAALQLLPLLRPMSRVDILGPTYAEHGTCWRRGGHHVTERGTLDQIGRDTDVAVIVNPNNPDGRLVPIPALQAVAKTQAEKGGWTIIDEAFMDVMPENSLAGVPPLPGTVILKSIGKFFGLAGLRLGFAMGDPALIRTIREHLGPWAVSGIAAFAGKTALSDTPWITATRQQLAESRTRLATLLDNQWMTPVGGTDLFTLVETHHAATIFDALCTRHILIRPFPERPQFLRFGLPGSERDWRRLETALEEILPRL</sequence>
<comment type="function">
    <text evidence="2">Decarboxylates L-threonine-O-3-phosphate to yield (R)-1-amino-2-propanol O-2-phosphate, the precursor for the linkage between the nucleotide loop and the corrin ring in cobalamin.</text>
</comment>
<comment type="cofactor">
    <cofactor evidence="1">
        <name>pyridoxal 5'-phosphate</name>
        <dbReference type="ChEBI" id="CHEBI:597326"/>
    </cofactor>
</comment>
<dbReference type="InterPro" id="IPR005860">
    <property type="entry name" value="CobD"/>
</dbReference>
<evidence type="ECO:0000256" key="2">
    <source>
        <dbReference type="ARBA" id="ARBA00003444"/>
    </source>
</evidence>
<protein>
    <recommendedName>
        <fullName evidence="4">threonine-phosphate decarboxylase</fullName>
        <ecNumber evidence="4">4.1.1.81</ecNumber>
    </recommendedName>
    <alternativeName>
        <fullName evidence="8">L-threonine-O-3-phosphate decarboxylase</fullName>
    </alternativeName>
</protein>
<organism evidence="11 12">
    <name type="scientific">Sneathiella chinensis</name>
    <dbReference type="NCBI Taxonomy" id="349750"/>
    <lineage>
        <taxon>Bacteria</taxon>
        <taxon>Pseudomonadati</taxon>
        <taxon>Pseudomonadota</taxon>
        <taxon>Alphaproteobacteria</taxon>
        <taxon>Sneathiellales</taxon>
        <taxon>Sneathiellaceae</taxon>
        <taxon>Sneathiella</taxon>
    </lineage>
</organism>
<reference evidence="11" key="2">
    <citation type="submission" date="2023-01" db="EMBL/GenBank/DDBJ databases">
        <title>Draft genome sequence of Sneathiella chinensis strain NBRC 103408.</title>
        <authorList>
            <person name="Sun Q."/>
            <person name="Mori K."/>
        </authorList>
    </citation>
    <scope>NUCLEOTIDE SEQUENCE</scope>
    <source>
        <strain evidence="11">NBRC 103408</strain>
    </source>
</reference>
<accession>A0ABQ5U2N9</accession>
<dbReference type="PANTHER" id="PTHR42885">
    <property type="entry name" value="HISTIDINOL-PHOSPHATE AMINOTRANSFERASE-RELATED"/>
    <property type="match status" value="1"/>
</dbReference>
<evidence type="ECO:0000256" key="9">
    <source>
        <dbReference type="ARBA" id="ARBA00048531"/>
    </source>
</evidence>
<comment type="catalytic activity">
    <reaction evidence="9">
        <text>O-phospho-L-threonine + H(+) = (R)-1-aminopropan-2-yl phosphate + CO2</text>
        <dbReference type="Rhea" id="RHEA:11492"/>
        <dbReference type="ChEBI" id="CHEBI:15378"/>
        <dbReference type="ChEBI" id="CHEBI:16526"/>
        <dbReference type="ChEBI" id="CHEBI:58563"/>
        <dbReference type="ChEBI" id="CHEBI:58675"/>
        <dbReference type="EC" id="4.1.1.81"/>
    </reaction>
</comment>
<dbReference type="InterPro" id="IPR015422">
    <property type="entry name" value="PyrdxlP-dep_Trfase_small"/>
</dbReference>
<comment type="pathway">
    <text evidence="3">Cofactor biosynthesis; adenosylcobalamin biosynthesis.</text>
</comment>
<dbReference type="PANTHER" id="PTHR42885:SF1">
    <property type="entry name" value="THREONINE-PHOSPHATE DECARBOXYLASE"/>
    <property type="match status" value="1"/>
</dbReference>
<comment type="caution">
    <text evidence="11">The sequence shown here is derived from an EMBL/GenBank/DDBJ whole genome shotgun (WGS) entry which is preliminary data.</text>
</comment>
<reference evidence="11" key="1">
    <citation type="journal article" date="2014" name="Int. J. Syst. Evol. Microbiol.">
        <title>Complete genome of a new Firmicutes species belonging to the dominant human colonic microbiota ('Ruminococcus bicirculans') reveals two chromosomes and a selective capacity to utilize plant glucans.</title>
        <authorList>
            <consortium name="NISC Comparative Sequencing Program"/>
            <person name="Wegmann U."/>
            <person name="Louis P."/>
            <person name="Goesmann A."/>
            <person name="Henrissat B."/>
            <person name="Duncan S.H."/>
            <person name="Flint H.J."/>
        </authorList>
    </citation>
    <scope>NUCLEOTIDE SEQUENCE</scope>
    <source>
        <strain evidence="11">NBRC 103408</strain>
    </source>
</reference>
<evidence type="ECO:0000256" key="5">
    <source>
        <dbReference type="ARBA" id="ARBA00022573"/>
    </source>
</evidence>
<dbReference type="InterPro" id="IPR015421">
    <property type="entry name" value="PyrdxlP-dep_Trfase_major"/>
</dbReference>
<evidence type="ECO:0000259" key="10">
    <source>
        <dbReference type="Pfam" id="PF00155"/>
    </source>
</evidence>
<evidence type="ECO:0000313" key="11">
    <source>
        <dbReference type="EMBL" id="GLQ06179.1"/>
    </source>
</evidence>
<dbReference type="EMBL" id="BSNF01000006">
    <property type="protein sequence ID" value="GLQ06179.1"/>
    <property type="molecule type" value="Genomic_DNA"/>
</dbReference>
<keyword evidence="5" id="KW-0169">Cobalamin biosynthesis</keyword>
<dbReference type="SUPFAM" id="SSF53383">
    <property type="entry name" value="PLP-dependent transferases"/>
    <property type="match status" value="1"/>
</dbReference>
<dbReference type="CDD" id="cd00609">
    <property type="entry name" value="AAT_like"/>
    <property type="match status" value="1"/>
</dbReference>
<proteinExistence type="predicted"/>
<evidence type="ECO:0000256" key="7">
    <source>
        <dbReference type="ARBA" id="ARBA00023239"/>
    </source>
</evidence>
<evidence type="ECO:0000256" key="6">
    <source>
        <dbReference type="ARBA" id="ARBA00022898"/>
    </source>
</evidence>
<evidence type="ECO:0000256" key="4">
    <source>
        <dbReference type="ARBA" id="ARBA00012285"/>
    </source>
</evidence>
<keyword evidence="6" id="KW-0663">Pyridoxal phosphate</keyword>
<gene>
    <name evidence="11" type="ORF">GCM10007924_14000</name>
</gene>
<dbReference type="InterPro" id="IPR004838">
    <property type="entry name" value="NHTrfase_class1_PyrdxlP-BS"/>
</dbReference>
<dbReference type="RefSeq" id="WP_169560235.1">
    <property type="nucleotide sequence ID" value="NZ_BSNF01000006.1"/>
</dbReference>
<dbReference type="EC" id="4.1.1.81" evidence="4"/>
<dbReference type="Pfam" id="PF00155">
    <property type="entry name" value="Aminotran_1_2"/>
    <property type="match status" value="1"/>
</dbReference>
<name>A0ABQ5U2N9_9PROT</name>
<dbReference type="NCBIfam" id="TIGR01140">
    <property type="entry name" value="L_thr_O3P_dcar"/>
    <property type="match status" value="1"/>
</dbReference>
<dbReference type="Gene3D" id="3.90.1150.10">
    <property type="entry name" value="Aspartate Aminotransferase, domain 1"/>
    <property type="match status" value="1"/>
</dbReference>